<gene>
    <name evidence="2" type="ORF">PV399_38930</name>
    <name evidence="3" type="ORF">PV666_44360</name>
</gene>
<dbReference type="EMBL" id="JARAWC010000044">
    <property type="protein sequence ID" value="MDX2965647.1"/>
    <property type="molecule type" value="Genomic_DNA"/>
</dbReference>
<feature type="region of interest" description="Disordered" evidence="1">
    <location>
        <begin position="126"/>
        <end position="155"/>
    </location>
</feature>
<feature type="region of interest" description="Disordered" evidence="1">
    <location>
        <begin position="213"/>
        <end position="234"/>
    </location>
</feature>
<name>A0AAP6BJK3_9ACTN</name>
<sequence>MAALTATAYRTSAAAHDRRGTPRDLPAAAEARARRDRAGAETYTALLAPHADVLIAAARKRLRTLVSSPYAPAWTALVDGLATSHATIAHALEHPAPPGSTAEREQHRTLWPHLAAWSDHSHLLDHLTEPPRPPGPELAGEHQRQVTERARAASRRGDLDLVESWYTDDGRLITLAHLPEPYAGHSLVALAGDPGVPGWTVIGHYPDDATARQTLPRPAPPGVLRPTVSRSHQPDLMPEQTLQDLLTEVVLARSASDVADVLLTATHSGYEAGPLPRLQQLIDTAAQFAAALETAHGRQISARLGAAARQLAFLHAEIHEAAEDLDATVAVLPPHRVPRTPPPPRPTPDTTPPPLPPRAPTQAPAHHR</sequence>
<feature type="compositionally biased region" description="Basic and acidic residues" evidence="1">
    <location>
        <begin position="139"/>
        <end position="155"/>
    </location>
</feature>
<feature type="region of interest" description="Disordered" evidence="1">
    <location>
        <begin position="1"/>
        <end position="33"/>
    </location>
</feature>
<feature type="compositionally biased region" description="Pro residues" evidence="1">
    <location>
        <begin position="339"/>
        <end position="359"/>
    </location>
</feature>
<evidence type="ECO:0000313" key="2">
    <source>
        <dbReference type="EMBL" id="MDX2965647.1"/>
    </source>
</evidence>
<evidence type="ECO:0000313" key="5">
    <source>
        <dbReference type="Proteomes" id="UP001282288"/>
    </source>
</evidence>
<evidence type="ECO:0000313" key="3">
    <source>
        <dbReference type="EMBL" id="MDX3024851.1"/>
    </source>
</evidence>
<feature type="region of interest" description="Disordered" evidence="1">
    <location>
        <begin position="333"/>
        <end position="368"/>
    </location>
</feature>
<dbReference type="RefSeq" id="WP_010359845.1">
    <property type="nucleotide sequence ID" value="NZ_CP122369.1"/>
</dbReference>
<keyword evidence="4" id="KW-1185">Reference proteome</keyword>
<dbReference type="GeneID" id="75534073"/>
<evidence type="ECO:0000256" key="1">
    <source>
        <dbReference type="SAM" id="MobiDB-lite"/>
    </source>
</evidence>
<protein>
    <submittedName>
        <fullName evidence="2">Uncharacterized protein</fullName>
    </submittedName>
</protein>
<reference evidence="2 4" key="1">
    <citation type="journal article" date="2023" name="Microb. Genom.">
        <title>Mesoterricola silvestris gen. nov., sp. nov., Mesoterricola sediminis sp. nov., Geothrix oryzae sp. nov., Geothrix edaphica sp. nov., Geothrix rubra sp. nov., and Geothrix limicola sp. nov., six novel members of Acidobacteriota isolated from soils.</title>
        <authorList>
            <person name="Weisberg A.J."/>
            <person name="Pearce E."/>
            <person name="Kramer C.G."/>
            <person name="Chang J.H."/>
            <person name="Clarke C.R."/>
        </authorList>
    </citation>
    <scope>NUCLEOTIDE SEQUENCE</scope>
    <source>
        <strain evidence="3 4">NB05-1H</strain>
        <strain evidence="2">NRRL_B-16521</strain>
    </source>
</reference>
<organism evidence="2 5">
    <name type="scientific">Streptomyces acidiscabies</name>
    <dbReference type="NCBI Taxonomy" id="42234"/>
    <lineage>
        <taxon>Bacteria</taxon>
        <taxon>Bacillati</taxon>
        <taxon>Actinomycetota</taxon>
        <taxon>Actinomycetes</taxon>
        <taxon>Kitasatosporales</taxon>
        <taxon>Streptomycetaceae</taxon>
        <taxon>Streptomyces</taxon>
    </lineage>
</organism>
<dbReference type="AlphaFoldDB" id="A0AAP6BJK3"/>
<proteinExistence type="predicted"/>
<dbReference type="EMBL" id="JARAWP010000039">
    <property type="protein sequence ID" value="MDX3024851.1"/>
    <property type="molecule type" value="Genomic_DNA"/>
</dbReference>
<dbReference type="Proteomes" id="UP001272987">
    <property type="component" value="Unassembled WGS sequence"/>
</dbReference>
<comment type="caution">
    <text evidence="2">The sequence shown here is derived from an EMBL/GenBank/DDBJ whole genome shotgun (WGS) entry which is preliminary data.</text>
</comment>
<accession>A0AAP6BJK3</accession>
<dbReference type="Proteomes" id="UP001282288">
    <property type="component" value="Unassembled WGS sequence"/>
</dbReference>
<evidence type="ECO:0000313" key="4">
    <source>
        <dbReference type="Proteomes" id="UP001272987"/>
    </source>
</evidence>